<protein>
    <submittedName>
        <fullName evidence="1">Uncharacterized protein</fullName>
    </submittedName>
</protein>
<proteinExistence type="predicted"/>
<sequence length="141" mass="15646">MDCLRCSVGSTWAACVSVIMVGASGATGWTTRCHSNVPFFSGRSLWKSKDHFLLFASLCSLILSSTYLREGEKWQNGINICNHQRREPAAHNYPAAQTVAQKITLVCFDRTHTKISVYSSLRGLKRIPVGDPPVLKKFVTN</sequence>
<dbReference type="AlphaFoldDB" id="A0A182ISH2"/>
<reference evidence="1" key="1">
    <citation type="submission" date="2022-08" db="UniProtKB">
        <authorList>
            <consortium name="EnsemblMetazoa"/>
        </authorList>
    </citation>
    <scope>IDENTIFICATION</scope>
    <source>
        <strain evidence="1">EBRO</strain>
    </source>
</reference>
<organism evidence="1">
    <name type="scientific">Anopheles atroparvus</name>
    <name type="common">European mosquito</name>
    <dbReference type="NCBI Taxonomy" id="41427"/>
    <lineage>
        <taxon>Eukaryota</taxon>
        <taxon>Metazoa</taxon>
        <taxon>Ecdysozoa</taxon>
        <taxon>Arthropoda</taxon>
        <taxon>Hexapoda</taxon>
        <taxon>Insecta</taxon>
        <taxon>Pterygota</taxon>
        <taxon>Neoptera</taxon>
        <taxon>Endopterygota</taxon>
        <taxon>Diptera</taxon>
        <taxon>Nematocera</taxon>
        <taxon>Culicoidea</taxon>
        <taxon>Culicidae</taxon>
        <taxon>Anophelinae</taxon>
        <taxon>Anopheles</taxon>
    </lineage>
</organism>
<accession>A0A182ISH2</accession>
<name>A0A182ISH2_ANOAO</name>
<dbReference type="VEuPathDB" id="VectorBase:AATE004635"/>
<evidence type="ECO:0000313" key="1">
    <source>
        <dbReference type="EnsemblMetazoa" id="AATE004635-PA.1"/>
    </source>
</evidence>
<dbReference type="EnsemblMetazoa" id="AATE004635-RA">
    <property type="protein sequence ID" value="AATE004635-PA.1"/>
    <property type="gene ID" value="AATE004635"/>
</dbReference>